<comment type="caution">
    <text evidence="4">The sequence shown here is derived from an EMBL/GenBank/DDBJ whole genome shotgun (WGS) entry which is preliminary data.</text>
</comment>
<dbReference type="GO" id="GO:0006896">
    <property type="term" value="P:Golgi to vacuole transport"/>
    <property type="evidence" value="ECO:0007669"/>
    <property type="project" value="TreeGrafter"/>
</dbReference>
<dbReference type="PANTHER" id="PTHR12106:SF27">
    <property type="entry name" value="SORTILIN-RELATED RECEPTOR"/>
    <property type="match status" value="1"/>
</dbReference>
<dbReference type="InterPro" id="IPR050310">
    <property type="entry name" value="VPS10-sortilin"/>
</dbReference>
<reference evidence="4" key="1">
    <citation type="submission" date="2021-06" db="EMBL/GenBank/DDBJ databases">
        <authorList>
            <person name="Kallberg Y."/>
            <person name="Tangrot J."/>
            <person name="Rosling A."/>
        </authorList>
    </citation>
    <scope>NUCLEOTIDE SEQUENCE</scope>
    <source>
        <strain evidence="4">IN212</strain>
    </source>
</reference>
<protein>
    <submittedName>
        <fullName evidence="4">13656_t:CDS:1</fullName>
    </submittedName>
</protein>
<proteinExistence type="predicted"/>
<feature type="region of interest" description="Disordered" evidence="2">
    <location>
        <begin position="209"/>
        <end position="234"/>
    </location>
</feature>
<dbReference type="GO" id="GO:0006623">
    <property type="term" value="P:protein targeting to vacuole"/>
    <property type="evidence" value="ECO:0007669"/>
    <property type="project" value="TreeGrafter"/>
</dbReference>
<dbReference type="OrthoDB" id="443634at2759"/>
<dbReference type="InterPro" id="IPR031778">
    <property type="entry name" value="Sortilin_N"/>
</dbReference>
<keyword evidence="5" id="KW-1185">Reference proteome</keyword>
<gene>
    <name evidence="4" type="ORF">RFULGI_LOCUS6676</name>
</gene>
<dbReference type="GO" id="GO:0016020">
    <property type="term" value="C:membrane"/>
    <property type="evidence" value="ECO:0007669"/>
    <property type="project" value="TreeGrafter"/>
</dbReference>
<name>A0A9N9GDS5_9GLOM</name>
<evidence type="ECO:0000313" key="5">
    <source>
        <dbReference type="Proteomes" id="UP000789396"/>
    </source>
</evidence>
<dbReference type="EMBL" id="CAJVPZ010008904">
    <property type="protein sequence ID" value="CAG8603055.1"/>
    <property type="molecule type" value="Genomic_DNA"/>
</dbReference>
<accession>A0A9N9GDS5</accession>
<dbReference type="GO" id="GO:0006895">
    <property type="term" value="P:Golgi to endosome transport"/>
    <property type="evidence" value="ECO:0007669"/>
    <property type="project" value="TreeGrafter"/>
</dbReference>
<feature type="domain" description="Sortilin N-terminal" evidence="3">
    <location>
        <begin position="75"/>
        <end position="142"/>
    </location>
</feature>
<dbReference type="Proteomes" id="UP000789396">
    <property type="component" value="Unassembled WGS sequence"/>
</dbReference>
<evidence type="ECO:0000256" key="1">
    <source>
        <dbReference type="ARBA" id="ARBA00022737"/>
    </source>
</evidence>
<dbReference type="SUPFAM" id="SSF110296">
    <property type="entry name" value="Oligoxyloglucan reducing end-specific cellobiohydrolase"/>
    <property type="match status" value="1"/>
</dbReference>
<organism evidence="4 5">
    <name type="scientific">Racocetra fulgida</name>
    <dbReference type="NCBI Taxonomy" id="60492"/>
    <lineage>
        <taxon>Eukaryota</taxon>
        <taxon>Fungi</taxon>
        <taxon>Fungi incertae sedis</taxon>
        <taxon>Mucoromycota</taxon>
        <taxon>Glomeromycotina</taxon>
        <taxon>Glomeromycetes</taxon>
        <taxon>Diversisporales</taxon>
        <taxon>Gigasporaceae</taxon>
        <taxon>Racocetra</taxon>
    </lineage>
</organism>
<evidence type="ECO:0000256" key="2">
    <source>
        <dbReference type="SAM" id="MobiDB-lite"/>
    </source>
</evidence>
<dbReference type="GO" id="GO:0005794">
    <property type="term" value="C:Golgi apparatus"/>
    <property type="evidence" value="ECO:0007669"/>
    <property type="project" value="TreeGrafter"/>
</dbReference>
<keyword evidence="1" id="KW-0677">Repeat</keyword>
<evidence type="ECO:0000313" key="4">
    <source>
        <dbReference type="EMBL" id="CAG8603055.1"/>
    </source>
</evidence>
<feature type="domain" description="Sortilin N-terminal" evidence="3">
    <location>
        <begin position="1"/>
        <end position="65"/>
    </location>
</feature>
<dbReference type="PANTHER" id="PTHR12106">
    <property type="entry name" value="SORTILIN RELATED"/>
    <property type="match status" value="1"/>
</dbReference>
<dbReference type="AlphaFoldDB" id="A0A9N9GDS5"/>
<dbReference type="GO" id="GO:0005829">
    <property type="term" value="C:cytosol"/>
    <property type="evidence" value="ECO:0007669"/>
    <property type="project" value="GOC"/>
</dbReference>
<dbReference type="Pfam" id="PF15902">
    <property type="entry name" value="Sortilin-Vps10"/>
    <property type="match status" value="2"/>
</dbReference>
<evidence type="ECO:0000259" key="3">
    <source>
        <dbReference type="Pfam" id="PF15902"/>
    </source>
</evidence>
<sequence length="234" mass="26064">MKSNYNGTYYTLSLKNVNRDGKGFVDFEKMQGIEGIALANVVSNTNEVIIGGSAKKFQSRITFNDVDSTHKGFRGSSSAVGLMIGVGNVGDYLSPYSDGNTFLTRDGGVTWTEVKKGAYMYGFGAQGSILVLVDDETPTNHILEFLLRGRYLGDPDSEVVFYLNFAPKLTEKYPMTDSQSFLSNMLESFMDIISQILSKISLPRSGNRYRYRPVSQDDPNDVLLNEYDDDNQEL</sequence>